<evidence type="ECO:0000313" key="4">
    <source>
        <dbReference type="EMBL" id="CAG9310820.1"/>
    </source>
</evidence>
<feature type="domain" description="EGF-like" evidence="3">
    <location>
        <begin position="1335"/>
        <end position="1390"/>
    </location>
</feature>
<feature type="transmembrane region" description="Helical" evidence="1">
    <location>
        <begin position="3231"/>
        <end position="3250"/>
    </location>
</feature>
<dbReference type="InterPro" id="IPR000742">
    <property type="entry name" value="EGF"/>
</dbReference>
<dbReference type="PANTHER" id="PTHR15332">
    <property type="entry name" value="PROPROTEIN CONVERTASE SUBTILISIN_KEXIN TYPE 5-LIKE"/>
    <property type="match status" value="1"/>
</dbReference>
<dbReference type="InterPro" id="IPR009030">
    <property type="entry name" value="Growth_fac_rcpt_cys_sf"/>
</dbReference>
<keyword evidence="1" id="KW-0472">Membrane</keyword>
<keyword evidence="1" id="KW-1133">Transmembrane helix</keyword>
<keyword evidence="2" id="KW-0732">Signal</keyword>
<evidence type="ECO:0000313" key="5">
    <source>
        <dbReference type="Proteomes" id="UP001162131"/>
    </source>
</evidence>
<dbReference type="Proteomes" id="UP001162131">
    <property type="component" value="Unassembled WGS sequence"/>
</dbReference>
<comment type="caution">
    <text evidence="4">The sequence shown here is derived from an EMBL/GenBank/DDBJ whole genome shotgun (WGS) entry which is preliminary data.</text>
</comment>
<organism evidence="4 5">
    <name type="scientific">Blepharisma stoltei</name>
    <dbReference type="NCBI Taxonomy" id="1481888"/>
    <lineage>
        <taxon>Eukaryota</taxon>
        <taxon>Sar</taxon>
        <taxon>Alveolata</taxon>
        <taxon>Ciliophora</taxon>
        <taxon>Postciliodesmatophora</taxon>
        <taxon>Heterotrichea</taxon>
        <taxon>Heterotrichida</taxon>
        <taxon>Blepharismidae</taxon>
        <taxon>Blepharisma</taxon>
    </lineage>
</organism>
<feature type="domain" description="EGF-like" evidence="3">
    <location>
        <begin position="591"/>
        <end position="629"/>
    </location>
</feature>
<dbReference type="SMART" id="SM00261">
    <property type="entry name" value="FU"/>
    <property type="match status" value="15"/>
</dbReference>
<feature type="domain" description="EGF-like" evidence="3">
    <location>
        <begin position="210"/>
        <end position="248"/>
    </location>
</feature>
<gene>
    <name evidence="4" type="ORF">BSTOLATCC_MIC2534</name>
</gene>
<feature type="domain" description="EGF-like" evidence="3">
    <location>
        <begin position="396"/>
        <end position="434"/>
    </location>
</feature>
<feature type="transmembrane region" description="Helical" evidence="1">
    <location>
        <begin position="3312"/>
        <end position="3328"/>
    </location>
</feature>
<feature type="domain" description="EGF-like" evidence="3">
    <location>
        <begin position="786"/>
        <end position="824"/>
    </location>
</feature>
<dbReference type="SMART" id="SM00181">
    <property type="entry name" value="EGF"/>
    <property type="match status" value="8"/>
</dbReference>
<feature type="transmembrane region" description="Helical" evidence="1">
    <location>
        <begin position="3270"/>
        <end position="3291"/>
    </location>
</feature>
<keyword evidence="5" id="KW-1185">Reference proteome</keyword>
<dbReference type="PANTHER" id="PTHR15332:SF175">
    <property type="entry name" value="PROPROTEIN CONVERTASE SUBTILISIN_KEXIN TYPE 5-LIKE"/>
    <property type="match status" value="1"/>
</dbReference>
<feature type="domain" description="EGF-like" evidence="3">
    <location>
        <begin position="981"/>
        <end position="1020"/>
    </location>
</feature>
<name>A0AAU9IA57_9CILI</name>
<sequence>MKIIFFFLFLLHLPQCLAFMNQVNKFSEISHWRILNPSQVSKTAEYKSGVTYPRLLQQNSCLSYDSSGSCIECYEEIAIQANITRSKSYNSTNTQCNSCNNEINSNVTISSSCSQCNEQISVKGTIPRKQNTTCCYKDYNNDATLNFTINSSCNQCENNSTINGICCYGQFYNNRTGNCESCPNECPNCNSTTGECIKNSTILCGDLCDDCNESLGLCQSCIDDSKMHSSGSNCVCNDGYFLDNTVCKGCGNNCSVCDIGGKNTMCCDGKFYNKTSEACESCPNSCLSCKEQLAISGEIKIKNPVCCANGFYLNSSSVCDKCPNNCMLCDKTTGVCQDCKEDLRISGTIPIKNSTCCSDGSYLKGSFCEPCPNNCRNCNKTTGECIELKCGSLCADCDKELGLCRQCIDEIKMQVFGNNCICGEGYSLSDIICQGCGNNCSLCDINGKNMTCCDGKFYNKTSAACESCPNSCLSCNITGTCSNCDEVLTVSGEIQIKNPMCCADGFYLNSSSVCDKCPNNCILCDKTTGVCQDCEDDLSIIGTISIKNSTCCSDGNYLNGSFCEPCPNNCKNCNKTTGECIENKCGSLCTDCDKDQGLCRRCIGEIKMQVFGNNCICSEGYFLNDAICQGCGNNCSLCDINGKNMTCCDGKFYNKTSNACESCPNNCLSCNITGTCSNCDEVLTVSGEIQIKNPMCCADGFYLNSSSVCDKCPNNCILCDKTTGVCQDCEDDLSIIGAISIKNSTCCSDGNYLNGSFCEPCPNNCKNCNKTTGECIENKCGSLCTDCDKELGLCRRCIDEIKMQVFGNNCICSEGYFLNDAICQGCGNNCSLCDINGKNTTCCDGKFYNKTSAACESCPNSCLSCNITGTCSNCDEVLTVSGEIQIKNPMCCADGFYLNSSSVCDKCPNNCILCDKTTGVCQDCEDDLSIIGTISIKNSACCSDGNYLNGSSCEPCPNNCKNCNKTTGECIENKCGSLCADCDKELELCRRCIDEIKMQVFGNNCICSEGYFLKENNACQGCGNSCSVCEINGKNTTCCDGKFYNNGSCEPCPTSCCNKTEGCENCDEELTISGEIKPKSPTCCSDGFYFNSLTSLCEKCPNGCILCDKTTGICNDCTEDINVSGTIPIKNSTCCDDGSYLNGSSCESCHTNCNYCDKQTGDCITCKDRMSKDLNDPKICTCIGNQTYESVCVCPSGTYFDSSNCVLCSDLCSKCDEFTGECQGCVDPKMEIDQFNKKTCRCIGDQIYINGQCTCPSGKQFNGIECSPCGTFCTSCDLVGNTCNECINERMKPISNSITCQCKGNQIATVDNCICPAGYYFDTLNCLPCGSLCAECSDLTWICSKCQHNITMEVSSDNLKTCKCRGSQQYDSVSRSCYCHKGYFDNSTCQDCGNLCSTCDETKCLLCESIEHLEIDLSSPKTCHCKNGYNWISSENSCQKCSLGTYYDGYKCNNCPDNCKNCTASACLDNPTNLCGSLCSDCNNQSGLCQKCIDETSMDIYENDCKCKAGYFLDNDLKCKECGTNCSACNKNSCEICDGPWRMTIDPENNLNCSCIGNQTLADGQCKCGEDEWFNSSTCQKCGFLCEKCENETGNCISCKGGIEMEIKKDNKTCKCKNAGDFWNGTSCIACGHWCSQCDDFSGKCSNCKNPSTMEPDTTSCKCKGMLIPDKTDSSCICADRYYKSGTNCISCSDSNCQVCTGPGQCSYCSDITLWVDNGMCKACPPGKVSNKNGFSCNDCSVNYNYCKTIAGCNCPNCPCSSGYYSNNLQDYDCNSKCSDENCDTCTGPEQCCKCKKLTDYIDGYTCKSCPGNKKSNNDGRTCDNCQISVYAEDGSVSCKDSCAYPLCEMCIKKSDCKDCGDIDINEDFLCFKISLPEEKFVIGDWSKNFTVTSNCQSCFSRKLSNDENHRGLSMPDISKIIKNNSENGDIEFEWNYGSDSSIFRIKPSPSFNLQSQLSFSLNISDSSYKWSITPTSDSFSKKISEKSLEWVHIIYGKFGKFSVNISNIVLNPILSSCNAIFDDLTLSEIGGAMVSCSIDKSTYQTLEVIMDGSKTLPPTLTFKNNVFLENLNDTSGNLRYLTFDVPSPERPTAKIKAPGEICCGCNLKLDGSESVVYGDKTTYLWTIKQKYQQQLKGAVVNIQADCSGGNLDYNIELSVTDAWSHTSEPSDRWTVKTSQNKYTVELITPSIIYVNKTADFSVNYYFSAENSKIVPDVTWNYYPKSNQANKKLITGQKEISVIFNEEGDYNIIVAINPNDPNYQVQTLEKQITAKLDLPKIVVQGVNTTINAKRKFPFYAKLLYSDGSSDKKYSLYLKDIFCANGTVTRNISNNGEFFYQPKVNDDFWCNFTIWANPNSTTSPGIIETACYFKVTKVEVPEVSVSYPPEFYDWSDWIRFTPSMPKQEGLECKWVQKLPKDNIISTSTPTNQCSYSIEPFVLTPGVRYSFAIQVTNISDSDKNIEIETTRLVNCPPQNGTFSVTPSEGIALKDQFQIEFNSWRDLENNTPFYYQVLQVTNDGVVAITPKTTQNNFNITLGKEGKVKLLGRVYDSRGTFQNSSLTITVNPNQENSNLLGEANALKKESLKLGGTVFVSKMVAIVQLTYSNETDQNSTQEVMSTLIGAFNEWTDKDEMSLSEVNTAVDVLRVFVNKSESLNTNLIEDITGSLKNVLSKATKIDQGTLTQGIKVIGIISNRTESLSSSGESNKTSAETYIQAQDIVKNLTEKYQVDTNANEPPYDIPGDYMNITLITLPKNKTFEPKINWSKNTTVQISVDTKHDNDDSRYFIYVLTTASLNRSESFVQKSNEELSSPDSCSMSDDIVLSCSILEVKNTYNYSEPNNPQYIKTAIAKSSDDFYNPGVKPVEVSYVMTTMISPFGDGDFIECATLNENNGLFINIKCKTKVNKDRSVQCICEASDLLTLSYIPNIIKEVVKRQIPSIKPDIYLGLAWISITVYLLNTVIYVIIFIDMRKLDKLTNKFLKRKISYVLKETKQDIKDIAASNQDIEYEEFIELLKENYDNQIKRLESILSAKLLDKEEKNWMPDLMVKNRILKQFKDSWKKNQFKLIKANIQELMDKKDLHFIENINKIKSRGSCLKIWYFIRGIFISDHTKLEIIAAIENNCSYKFKKICKKLYKRIMKLVANIDTENLNELRVIEFKYNPPEPENIHIKIFDYDTNSYANLMDFLNKNITHNLDGKNDFYHKFIKENLILGLVGYTDLNFTRTARFTLLMVNVFMNCWVSISFFQADGWFYTTELEDYGVNLVKVLIVAISMAIGLIVDIIGHFLPNNYLQEENLSNEKFVSWRSKIAYIFSWSLMVYLAYSACLNGSKLKSDQQIQLIQAIFINLLSNLTFLGLIKPGIIAAFQSEAVSQKFSGIKKILCFCKRKGPGIAPLESSETERFTHDNNV</sequence>
<accession>A0AAU9IA57</accession>
<dbReference type="EMBL" id="CAJZBQ010000003">
    <property type="protein sequence ID" value="CAG9310820.1"/>
    <property type="molecule type" value="Genomic_DNA"/>
</dbReference>
<proteinExistence type="predicted"/>
<keyword evidence="1" id="KW-0812">Transmembrane</keyword>
<feature type="signal peptide" evidence="2">
    <location>
        <begin position="1"/>
        <end position="18"/>
    </location>
</feature>
<feature type="transmembrane region" description="Helical" evidence="1">
    <location>
        <begin position="3340"/>
        <end position="3361"/>
    </location>
</feature>
<protein>
    <recommendedName>
        <fullName evidence="3">EGF-like domain-containing protein</fullName>
    </recommendedName>
</protein>
<feature type="domain" description="EGF-like" evidence="3">
    <location>
        <begin position="1275"/>
        <end position="1314"/>
    </location>
</feature>
<feature type="domain" description="EGF-like" evidence="3">
    <location>
        <begin position="1481"/>
        <end position="1520"/>
    </location>
</feature>
<feature type="transmembrane region" description="Helical" evidence="1">
    <location>
        <begin position="2946"/>
        <end position="2970"/>
    </location>
</feature>
<evidence type="ECO:0000256" key="2">
    <source>
        <dbReference type="SAM" id="SignalP"/>
    </source>
</evidence>
<dbReference type="SUPFAM" id="SSF57184">
    <property type="entry name" value="Growth factor receptor domain"/>
    <property type="match status" value="9"/>
</dbReference>
<reference evidence="4" key="1">
    <citation type="submission" date="2021-09" db="EMBL/GenBank/DDBJ databases">
        <authorList>
            <consortium name="AG Swart"/>
            <person name="Singh M."/>
            <person name="Singh A."/>
            <person name="Seah K."/>
            <person name="Emmerich C."/>
        </authorList>
    </citation>
    <scope>NUCLEOTIDE SEQUENCE</scope>
    <source>
        <strain evidence="4">ATCC30299</strain>
    </source>
</reference>
<dbReference type="InterPro" id="IPR006212">
    <property type="entry name" value="Furin_repeat"/>
</dbReference>
<evidence type="ECO:0000256" key="1">
    <source>
        <dbReference type="SAM" id="Phobius"/>
    </source>
</evidence>
<feature type="chain" id="PRO_5043695297" description="EGF-like domain-containing protein" evidence="2">
    <location>
        <begin position="19"/>
        <end position="3412"/>
    </location>
</feature>
<evidence type="ECO:0000259" key="3">
    <source>
        <dbReference type="SMART" id="SM00181"/>
    </source>
</evidence>